<feature type="domain" description="BRCT" evidence="2">
    <location>
        <begin position="1"/>
        <end position="35"/>
    </location>
</feature>
<dbReference type="Pfam" id="PF00004">
    <property type="entry name" value="AAA"/>
    <property type="match status" value="1"/>
</dbReference>
<dbReference type="GO" id="GO:0005524">
    <property type="term" value="F:ATP binding"/>
    <property type="evidence" value="ECO:0007669"/>
    <property type="project" value="InterPro"/>
</dbReference>
<name>A0AAU9Y0A4_9CNID</name>
<dbReference type="GO" id="GO:0005634">
    <property type="term" value="C:nucleus"/>
    <property type="evidence" value="ECO:0007669"/>
    <property type="project" value="TreeGrafter"/>
</dbReference>
<dbReference type="GO" id="GO:0006260">
    <property type="term" value="P:DNA replication"/>
    <property type="evidence" value="ECO:0007669"/>
    <property type="project" value="UniProtKB-KW"/>
</dbReference>
<dbReference type="Gene3D" id="3.40.50.300">
    <property type="entry name" value="P-loop containing nucleotide triphosphate hydrolases"/>
    <property type="match status" value="1"/>
</dbReference>
<accession>A0AAU9Y0A4</accession>
<reference evidence="3 4" key="1">
    <citation type="submission" date="2022-05" db="EMBL/GenBank/DDBJ databases">
        <authorList>
            <consortium name="Genoscope - CEA"/>
            <person name="William W."/>
        </authorList>
    </citation>
    <scope>NUCLEOTIDE SEQUENCE [LARGE SCALE GENOMIC DNA]</scope>
</reference>
<keyword evidence="4" id="KW-1185">Reference proteome</keyword>
<dbReference type="InterPro" id="IPR001357">
    <property type="entry name" value="BRCT_dom"/>
</dbReference>
<keyword evidence="1" id="KW-0235">DNA replication</keyword>
<organism evidence="3 4">
    <name type="scientific">Pocillopora meandrina</name>
    <dbReference type="NCBI Taxonomy" id="46732"/>
    <lineage>
        <taxon>Eukaryota</taxon>
        <taxon>Metazoa</taxon>
        <taxon>Cnidaria</taxon>
        <taxon>Anthozoa</taxon>
        <taxon>Hexacorallia</taxon>
        <taxon>Scleractinia</taxon>
        <taxon>Astrocoeniina</taxon>
        <taxon>Pocilloporidae</taxon>
        <taxon>Pocillopora</taxon>
    </lineage>
</organism>
<protein>
    <recommendedName>
        <fullName evidence="2">BRCT domain-containing protein</fullName>
    </recommendedName>
</protein>
<evidence type="ECO:0000259" key="2">
    <source>
        <dbReference type="PROSITE" id="PS50172"/>
    </source>
</evidence>
<comment type="caution">
    <text evidence="3">The sequence shown here is derived from an EMBL/GenBank/DDBJ whole genome shotgun (WGS) entry which is preliminary data.</text>
</comment>
<evidence type="ECO:0000313" key="3">
    <source>
        <dbReference type="EMBL" id="CAH3165026.1"/>
    </source>
</evidence>
<dbReference type="InterPro" id="IPR027417">
    <property type="entry name" value="P-loop_NTPase"/>
</dbReference>
<evidence type="ECO:0000313" key="4">
    <source>
        <dbReference type="Proteomes" id="UP001159428"/>
    </source>
</evidence>
<dbReference type="SUPFAM" id="SSF52540">
    <property type="entry name" value="P-loop containing nucleoside triphosphate hydrolases"/>
    <property type="match status" value="1"/>
</dbReference>
<dbReference type="AlphaFoldDB" id="A0AAU9Y0A4"/>
<dbReference type="GO" id="GO:0003677">
    <property type="term" value="F:DNA binding"/>
    <property type="evidence" value="ECO:0007669"/>
    <property type="project" value="TreeGrafter"/>
</dbReference>
<dbReference type="EMBL" id="CALNXJ010000112">
    <property type="protein sequence ID" value="CAH3165026.1"/>
    <property type="molecule type" value="Genomic_DNA"/>
</dbReference>
<evidence type="ECO:0000256" key="1">
    <source>
        <dbReference type="ARBA" id="ARBA00022705"/>
    </source>
</evidence>
<dbReference type="InterPro" id="IPR003959">
    <property type="entry name" value="ATPase_AAA_core"/>
</dbReference>
<dbReference type="PROSITE" id="PS50172">
    <property type="entry name" value="BRCT"/>
    <property type="match status" value="1"/>
</dbReference>
<proteinExistence type="predicted"/>
<gene>
    <name evidence="3" type="ORF">PMEA_00003311</name>
</gene>
<dbReference type="PANTHER" id="PTHR23389">
    <property type="entry name" value="CHROMOSOME TRANSMISSION FIDELITY FACTOR 18"/>
    <property type="match status" value="1"/>
</dbReference>
<dbReference type="PANTHER" id="PTHR23389:SF6">
    <property type="entry name" value="REPLICATION FACTOR C SUBUNIT 1"/>
    <property type="match status" value="1"/>
</dbReference>
<dbReference type="GO" id="GO:0016887">
    <property type="term" value="F:ATP hydrolysis activity"/>
    <property type="evidence" value="ECO:0007669"/>
    <property type="project" value="InterPro"/>
</dbReference>
<sequence length="147" mass="16547">MGILESIEREEAADLIQRYGGKVTHSVSKKKSNFLCVFAGEANLLWVDKYQPRAVKQIIGQQGDKSKMRKLMNWLRDWEKNRKKPASKCEYTSSFFNKDQDGSSKAALLSGLPGVGKTTSATLVCEELGFMYIKMNASDTRSKKTLE</sequence>
<dbReference type="Proteomes" id="UP001159428">
    <property type="component" value="Unassembled WGS sequence"/>
</dbReference>